<evidence type="ECO:0000259" key="3">
    <source>
        <dbReference type="PROSITE" id="PS51352"/>
    </source>
</evidence>
<dbReference type="PANTHER" id="PTHR42852:SF17">
    <property type="entry name" value="THIOREDOXIN-LIKE PROTEIN HI_1115"/>
    <property type="match status" value="1"/>
</dbReference>
<dbReference type="InterPro" id="IPR036249">
    <property type="entry name" value="Thioredoxin-like_sf"/>
</dbReference>
<keyword evidence="1" id="KW-0676">Redox-active center</keyword>
<accession>A0AAU9CZZ2</accession>
<feature type="signal peptide" evidence="2">
    <location>
        <begin position="1"/>
        <end position="23"/>
    </location>
</feature>
<dbReference type="PANTHER" id="PTHR42852">
    <property type="entry name" value="THIOL:DISULFIDE INTERCHANGE PROTEIN DSBE"/>
    <property type="match status" value="1"/>
</dbReference>
<dbReference type="KEGG" id="meiy:MIN45_P1997"/>
<dbReference type="GO" id="GO:0015036">
    <property type="term" value="F:disulfide oxidoreductase activity"/>
    <property type="evidence" value="ECO:0007669"/>
    <property type="project" value="UniProtKB-ARBA"/>
</dbReference>
<dbReference type="PROSITE" id="PS00194">
    <property type="entry name" value="THIOREDOXIN_1"/>
    <property type="match status" value="1"/>
</dbReference>
<sequence length="167" mass="18491">MRAWRPSLILLSALLVFGPGAPAASNAWDLPPLVLPDLQGRRHNLYDWHGKLILLNFWASWCGPCLTELPHLAEFQRRYGSRGLQVIGVGLDEPRKLANVARTLKIPYPILHSPAERATALLRQWGDRAGVLPYTVVIGRDGRLVFSRVGVFDEEAFAAIVAPLLAP</sequence>
<dbReference type="PROSITE" id="PS51352">
    <property type="entry name" value="THIOREDOXIN_2"/>
    <property type="match status" value="1"/>
</dbReference>
<dbReference type="Proteomes" id="UP001321450">
    <property type="component" value="Chromosome"/>
</dbReference>
<dbReference type="InterPro" id="IPR000866">
    <property type="entry name" value="AhpC/TSA"/>
</dbReference>
<organism evidence="4 5">
    <name type="scientific">Methylomarinovum tepidoasis</name>
    <dbReference type="NCBI Taxonomy" id="2840183"/>
    <lineage>
        <taxon>Bacteria</taxon>
        <taxon>Pseudomonadati</taxon>
        <taxon>Pseudomonadota</taxon>
        <taxon>Gammaproteobacteria</taxon>
        <taxon>Methylococcales</taxon>
        <taxon>Methylothermaceae</taxon>
        <taxon>Methylomarinovum</taxon>
    </lineage>
</organism>
<dbReference type="InterPro" id="IPR013766">
    <property type="entry name" value="Thioredoxin_domain"/>
</dbReference>
<dbReference type="SUPFAM" id="SSF52833">
    <property type="entry name" value="Thioredoxin-like"/>
    <property type="match status" value="1"/>
</dbReference>
<evidence type="ECO:0000313" key="4">
    <source>
        <dbReference type="EMBL" id="BCX89624.1"/>
    </source>
</evidence>
<keyword evidence="2" id="KW-0732">Signal</keyword>
<keyword evidence="5" id="KW-1185">Reference proteome</keyword>
<feature type="domain" description="Thioredoxin" evidence="3">
    <location>
        <begin position="24"/>
        <end position="166"/>
    </location>
</feature>
<proteinExistence type="predicted"/>
<protein>
    <recommendedName>
        <fullName evidence="3">Thioredoxin domain-containing protein</fullName>
    </recommendedName>
</protein>
<dbReference type="CDD" id="cd02966">
    <property type="entry name" value="TlpA_like_family"/>
    <property type="match status" value="1"/>
</dbReference>
<dbReference type="Gene3D" id="3.40.30.10">
    <property type="entry name" value="Glutaredoxin"/>
    <property type="match status" value="1"/>
</dbReference>
<dbReference type="GO" id="GO:0016209">
    <property type="term" value="F:antioxidant activity"/>
    <property type="evidence" value="ECO:0007669"/>
    <property type="project" value="InterPro"/>
</dbReference>
<evidence type="ECO:0000256" key="1">
    <source>
        <dbReference type="ARBA" id="ARBA00023284"/>
    </source>
</evidence>
<dbReference type="AlphaFoldDB" id="A0AAU9CZZ2"/>
<dbReference type="RefSeq" id="WP_286292026.1">
    <property type="nucleotide sequence ID" value="NZ_AP024718.1"/>
</dbReference>
<feature type="chain" id="PRO_5044009455" description="Thioredoxin domain-containing protein" evidence="2">
    <location>
        <begin position="24"/>
        <end position="167"/>
    </location>
</feature>
<gene>
    <name evidence="4" type="ORF">MIN45_P1997</name>
</gene>
<dbReference type="EMBL" id="AP024718">
    <property type="protein sequence ID" value="BCX89624.1"/>
    <property type="molecule type" value="Genomic_DNA"/>
</dbReference>
<name>A0AAU9CZZ2_9GAMM</name>
<dbReference type="Pfam" id="PF00578">
    <property type="entry name" value="AhpC-TSA"/>
    <property type="match status" value="1"/>
</dbReference>
<dbReference type="InterPro" id="IPR017937">
    <property type="entry name" value="Thioredoxin_CS"/>
</dbReference>
<dbReference type="InterPro" id="IPR050553">
    <property type="entry name" value="Thioredoxin_ResA/DsbE_sf"/>
</dbReference>
<evidence type="ECO:0000256" key="2">
    <source>
        <dbReference type="SAM" id="SignalP"/>
    </source>
</evidence>
<reference evidence="5" key="1">
    <citation type="journal article" date="2024" name="Int. J. Syst. Evol. Microbiol.">
        <title>Methylomarinovum tepidoasis sp. nov., a moderately thermophilic methanotroph of the family Methylothermaceae isolated from a deep-sea hydrothermal field.</title>
        <authorList>
            <person name="Hirayama H."/>
            <person name="Takaki Y."/>
            <person name="Abe M."/>
            <person name="Miyazaki M."/>
            <person name="Uematsu K."/>
            <person name="Matsui Y."/>
            <person name="Takai K."/>
        </authorList>
    </citation>
    <scope>NUCLEOTIDE SEQUENCE [LARGE SCALE GENOMIC DNA]</scope>
    <source>
        <strain evidence="5">IN45</strain>
    </source>
</reference>
<evidence type="ECO:0000313" key="5">
    <source>
        <dbReference type="Proteomes" id="UP001321450"/>
    </source>
</evidence>